<evidence type="ECO:0000259" key="7">
    <source>
        <dbReference type="Pfam" id="PF00828"/>
    </source>
</evidence>
<dbReference type="RefSeq" id="WP_158342008.1">
    <property type="nucleotide sequence ID" value="NZ_CP033012.1"/>
</dbReference>
<dbReference type="PANTHER" id="PTHR12934:SF11">
    <property type="entry name" value="LARGE RIBOSOMAL SUBUNIT PROTEIN UL15M"/>
    <property type="match status" value="1"/>
</dbReference>
<evidence type="ECO:0000256" key="5">
    <source>
        <dbReference type="RuleBase" id="RU003888"/>
    </source>
</evidence>
<keyword evidence="3 4" id="KW-0687">Ribonucleoprotein</keyword>
<sequence>MRLNTISSQKGSVTRKKRVGRGIGSGLGKTCGRGHKGQKSRSGRKISRTFEGGQTPLYRRSPKFGFFSRKKKLTVEVRLSDLNKINTKHAITINELKKNNIINNNIKYVKIILHGTLKKSLIVKGLSVTKGARLVIESCGGTIKNE</sequence>
<dbReference type="Gene3D" id="3.100.10.10">
    <property type="match status" value="1"/>
</dbReference>
<dbReference type="GO" id="GO:0022625">
    <property type="term" value="C:cytosolic large ribosomal subunit"/>
    <property type="evidence" value="ECO:0007669"/>
    <property type="project" value="TreeGrafter"/>
</dbReference>
<dbReference type="HAMAP" id="MF_01341">
    <property type="entry name" value="Ribosomal_uL15"/>
    <property type="match status" value="1"/>
</dbReference>
<evidence type="ECO:0000256" key="6">
    <source>
        <dbReference type="SAM" id="MobiDB-lite"/>
    </source>
</evidence>
<comment type="function">
    <text evidence="4">Binds to the 23S rRNA.</text>
</comment>
<dbReference type="PROSITE" id="PS00475">
    <property type="entry name" value="RIBOSOMAL_L15"/>
    <property type="match status" value="1"/>
</dbReference>
<dbReference type="GO" id="GO:0006412">
    <property type="term" value="P:translation"/>
    <property type="evidence" value="ECO:0007669"/>
    <property type="project" value="UniProtKB-UniRule"/>
</dbReference>
<evidence type="ECO:0000256" key="3">
    <source>
        <dbReference type="ARBA" id="ARBA00023274"/>
    </source>
</evidence>
<dbReference type="InterPro" id="IPR021131">
    <property type="entry name" value="Ribosomal_uL15/eL18"/>
</dbReference>
<dbReference type="InterPro" id="IPR005749">
    <property type="entry name" value="Ribosomal_uL15_bac-type"/>
</dbReference>
<gene>
    <name evidence="4" type="primary">rplO</name>
    <name evidence="8" type="ORF">D9V65_02030</name>
</gene>
<evidence type="ECO:0000313" key="8">
    <source>
        <dbReference type="EMBL" id="QCI19506.1"/>
    </source>
</evidence>
<comment type="subunit">
    <text evidence="4">Part of the 50S ribosomal subunit.</text>
</comment>
<evidence type="ECO:0000256" key="4">
    <source>
        <dbReference type="HAMAP-Rule" id="MF_01341"/>
    </source>
</evidence>
<protein>
    <recommendedName>
        <fullName evidence="4">Large ribosomal subunit protein uL15</fullName>
    </recommendedName>
</protein>
<dbReference type="PANTHER" id="PTHR12934">
    <property type="entry name" value="50S RIBOSOMAL PROTEIN L15"/>
    <property type="match status" value="1"/>
</dbReference>
<evidence type="ECO:0000313" key="9">
    <source>
        <dbReference type="Proteomes" id="UP000298677"/>
    </source>
</evidence>
<feature type="region of interest" description="Disordered" evidence="6">
    <location>
        <begin position="1"/>
        <end position="56"/>
    </location>
</feature>
<keyword evidence="2 4" id="KW-0689">Ribosomal protein</keyword>
<comment type="similarity">
    <text evidence="1 4 5">Belongs to the universal ribosomal protein uL15 family.</text>
</comment>
<dbReference type="InterPro" id="IPR001196">
    <property type="entry name" value="Ribosomal_uL15_CS"/>
</dbReference>
<dbReference type="EMBL" id="CP033012">
    <property type="protein sequence ID" value="QCI19506.1"/>
    <property type="molecule type" value="Genomic_DNA"/>
</dbReference>
<dbReference type="SUPFAM" id="SSF52080">
    <property type="entry name" value="Ribosomal proteins L15p and L18e"/>
    <property type="match status" value="1"/>
</dbReference>
<accession>A0A4D6XRN2</accession>
<feature type="compositionally biased region" description="Gly residues" evidence="6">
    <location>
        <begin position="21"/>
        <end position="31"/>
    </location>
</feature>
<dbReference type="OrthoDB" id="9810293at2"/>
<organism evidence="8 9">
    <name type="scientific">Buchnera aphidicola</name>
    <name type="common">Anoecia oenotherae</name>
    <dbReference type="NCBI Taxonomy" id="1241833"/>
    <lineage>
        <taxon>Bacteria</taxon>
        <taxon>Pseudomonadati</taxon>
        <taxon>Pseudomonadota</taxon>
        <taxon>Gammaproteobacteria</taxon>
        <taxon>Enterobacterales</taxon>
        <taxon>Erwiniaceae</taxon>
        <taxon>Buchnera</taxon>
    </lineage>
</organism>
<name>A0A4D6XRN2_9GAMM</name>
<keyword evidence="9" id="KW-1185">Reference proteome</keyword>
<evidence type="ECO:0000256" key="1">
    <source>
        <dbReference type="ARBA" id="ARBA00007320"/>
    </source>
</evidence>
<dbReference type="InterPro" id="IPR030878">
    <property type="entry name" value="Ribosomal_uL15"/>
</dbReference>
<dbReference type="Pfam" id="PF00828">
    <property type="entry name" value="Ribosomal_L27A"/>
    <property type="match status" value="1"/>
</dbReference>
<reference evidence="8 9" key="1">
    <citation type="submission" date="2018-10" db="EMBL/GenBank/DDBJ databases">
        <title>Comparative functional genomics of the obligate endosymbiont Buchnera aphidicola.</title>
        <authorList>
            <person name="Chong R.A."/>
        </authorList>
    </citation>
    <scope>NUCLEOTIDE SEQUENCE [LARGE SCALE GENOMIC DNA]</scope>
    <source>
        <strain evidence="8 9">Aoe</strain>
    </source>
</reference>
<dbReference type="AlphaFoldDB" id="A0A4D6XRN2"/>
<dbReference type="Proteomes" id="UP000298677">
    <property type="component" value="Chromosome"/>
</dbReference>
<proteinExistence type="inferred from homology"/>
<evidence type="ECO:0000256" key="2">
    <source>
        <dbReference type="ARBA" id="ARBA00022980"/>
    </source>
</evidence>
<feature type="compositionally biased region" description="Polar residues" evidence="6">
    <location>
        <begin position="1"/>
        <end position="12"/>
    </location>
</feature>
<feature type="domain" description="Large ribosomal subunit protein uL15/eL18" evidence="7">
    <location>
        <begin position="78"/>
        <end position="143"/>
    </location>
</feature>
<keyword evidence="4" id="KW-0699">rRNA-binding</keyword>
<dbReference type="InterPro" id="IPR036227">
    <property type="entry name" value="Ribosomal_uL15/eL18_sf"/>
</dbReference>
<dbReference type="GO" id="GO:0003735">
    <property type="term" value="F:structural constituent of ribosome"/>
    <property type="evidence" value="ECO:0007669"/>
    <property type="project" value="InterPro"/>
</dbReference>
<keyword evidence="4" id="KW-0694">RNA-binding</keyword>
<feature type="compositionally biased region" description="Basic residues" evidence="6">
    <location>
        <begin position="32"/>
        <end position="47"/>
    </location>
</feature>
<dbReference type="NCBIfam" id="TIGR01071">
    <property type="entry name" value="rplO_bact"/>
    <property type="match status" value="1"/>
</dbReference>
<dbReference type="GO" id="GO:0019843">
    <property type="term" value="F:rRNA binding"/>
    <property type="evidence" value="ECO:0007669"/>
    <property type="project" value="UniProtKB-UniRule"/>
</dbReference>